<gene>
    <name evidence="1" type="ORF">S01H1_75215</name>
</gene>
<reference evidence="1" key="1">
    <citation type="journal article" date="2014" name="Front. Microbiol.">
        <title>High frequency of phylogenetically diverse reductive dehalogenase-homologous genes in deep subseafloor sedimentary metagenomes.</title>
        <authorList>
            <person name="Kawai M."/>
            <person name="Futagami T."/>
            <person name="Toyoda A."/>
            <person name="Takaki Y."/>
            <person name="Nishi S."/>
            <person name="Hori S."/>
            <person name="Arai W."/>
            <person name="Tsubouchi T."/>
            <person name="Morono Y."/>
            <person name="Uchiyama I."/>
            <person name="Ito T."/>
            <person name="Fujiyama A."/>
            <person name="Inagaki F."/>
            <person name="Takami H."/>
        </authorList>
    </citation>
    <scope>NUCLEOTIDE SEQUENCE</scope>
    <source>
        <strain evidence="1">Expedition CK06-06</strain>
    </source>
</reference>
<dbReference type="AlphaFoldDB" id="X0YLK1"/>
<protein>
    <submittedName>
        <fullName evidence="1">Uncharacterized protein</fullName>
    </submittedName>
</protein>
<comment type="caution">
    <text evidence="1">The sequence shown here is derived from an EMBL/GenBank/DDBJ whole genome shotgun (WGS) entry which is preliminary data.</text>
</comment>
<dbReference type="EMBL" id="BARS01050375">
    <property type="protein sequence ID" value="GAG47877.1"/>
    <property type="molecule type" value="Genomic_DNA"/>
</dbReference>
<proteinExistence type="predicted"/>
<organism evidence="1">
    <name type="scientific">marine sediment metagenome</name>
    <dbReference type="NCBI Taxonomy" id="412755"/>
    <lineage>
        <taxon>unclassified sequences</taxon>
        <taxon>metagenomes</taxon>
        <taxon>ecological metagenomes</taxon>
    </lineage>
</organism>
<sequence length="114" mass="11837">EALTIKLTAGTSVCGIIRNPYRMVLTSTVTCAGAPLGVTTIPITANNYFWVQSGGPCCVIPLTTIDLGDPVIIGTTAAKVDDGSAATAEFIIGYPLTPAAVNTEAFMIFLTLDR</sequence>
<name>X0YLK1_9ZZZZ</name>
<feature type="non-terminal residue" evidence="1">
    <location>
        <position position="1"/>
    </location>
</feature>
<evidence type="ECO:0000313" key="1">
    <source>
        <dbReference type="EMBL" id="GAG47877.1"/>
    </source>
</evidence>
<accession>X0YLK1</accession>